<accession>A0ABM8QBD1</accession>
<name>A0ABM8QBD1_9BACT</name>
<keyword evidence="2" id="KW-1133">Transmembrane helix</keyword>
<comment type="caution">
    <text evidence="3">The sequence shown here is derived from an EMBL/GenBank/DDBJ whole genome shotgun (WGS) entry which is preliminary data.</text>
</comment>
<evidence type="ECO:0000256" key="2">
    <source>
        <dbReference type="SAM" id="Phobius"/>
    </source>
</evidence>
<evidence type="ECO:0000256" key="1">
    <source>
        <dbReference type="SAM" id="MobiDB-lite"/>
    </source>
</evidence>
<dbReference type="EMBL" id="CAJNBJ010000001">
    <property type="protein sequence ID" value="CAE6687483.1"/>
    <property type="molecule type" value="Genomic_DNA"/>
</dbReference>
<keyword evidence="2" id="KW-0472">Membrane</keyword>
<feature type="compositionally biased region" description="Polar residues" evidence="1">
    <location>
        <begin position="42"/>
        <end position="52"/>
    </location>
</feature>
<evidence type="ECO:0000313" key="3">
    <source>
        <dbReference type="EMBL" id="CAE6687483.1"/>
    </source>
</evidence>
<keyword evidence="4" id="KW-1185">Reference proteome</keyword>
<reference evidence="3 4" key="1">
    <citation type="submission" date="2021-02" db="EMBL/GenBank/DDBJ databases">
        <authorList>
            <person name="Han P."/>
        </authorList>
    </citation>
    <scope>NUCLEOTIDE SEQUENCE [LARGE SCALE GENOMIC DNA]</scope>
    <source>
        <strain evidence="3">Candidatus Nitrospira sp. ZN2</strain>
    </source>
</reference>
<feature type="region of interest" description="Disordered" evidence="1">
    <location>
        <begin position="38"/>
        <end position="58"/>
    </location>
</feature>
<sequence>MTPEEFFMYLIIALVIVTPIGARLYRRLTLNRTTQLLREQMHQSQSGQSATPPSEPPR</sequence>
<evidence type="ECO:0000313" key="4">
    <source>
        <dbReference type="Proteomes" id="UP000675880"/>
    </source>
</evidence>
<organism evidence="3 4">
    <name type="scientific">Nitrospira defluvii</name>
    <dbReference type="NCBI Taxonomy" id="330214"/>
    <lineage>
        <taxon>Bacteria</taxon>
        <taxon>Pseudomonadati</taxon>
        <taxon>Nitrospirota</taxon>
        <taxon>Nitrospiria</taxon>
        <taxon>Nitrospirales</taxon>
        <taxon>Nitrospiraceae</taxon>
        <taxon>Nitrospira</taxon>
    </lineage>
</organism>
<gene>
    <name evidence="3" type="ORF">NSPZN2_10045</name>
</gene>
<feature type="transmembrane region" description="Helical" evidence="2">
    <location>
        <begin position="6"/>
        <end position="25"/>
    </location>
</feature>
<dbReference type="RefSeq" id="WP_213039998.1">
    <property type="nucleotide sequence ID" value="NZ_CAJNBJ010000001.1"/>
</dbReference>
<protein>
    <submittedName>
        <fullName evidence="3">Uncharacterized protein</fullName>
    </submittedName>
</protein>
<dbReference type="Proteomes" id="UP000675880">
    <property type="component" value="Unassembled WGS sequence"/>
</dbReference>
<keyword evidence="2" id="KW-0812">Transmembrane</keyword>
<proteinExistence type="predicted"/>